<organism evidence="1">
    <name type="scientific">viral metagenome</name>
    <dbReference type="NCBI Taxonomy" id="1070528"/>
    <lineage>
        <taxon>unclassified sequences</taxon>
        <taxon>metagenomes</taxon>
        <taxon>organismal metagenomes</taxon>
    </lineage>
</organism>
<protein>
    <submittedName>
        <fullName evidence="1">Uncharacterized protein</fullName>
    </submittedName>
</protein>
<evidence type="ECO:0000313" key="1">
    <source>
        <dbReference type="EMBL" id="QHS85410.1"/>
    </source>
</evidence>
<accession>A0A6C0B028</accession>
<proteinExistence type="predicted"/>
<sequence length="294" mass="35125">MKSHKEICNALKDIHIESVYREWDILKELTLEALQKINGRNRLGCDLLDYYFFEQRLETIGNKGIHFFEFVEKIEFYKTKKYIQTLLTYCDTHNRYKDNLIKKYYYCYGLCFGRINAFKITNALQIYHTFQPKVAIFDPFCGFGGRLVAALLLRIHYIGIDLNVDLKDKYAQLMEDLADKIESNVDLLFTDSLKVDFTNYQYDMVFTSPPYENIEIYKHSTKKTSEEWSVFYKIIFQRLWDAMMPNGTYIININEKIYNTILKPLFGSSLEKILLKKSNKNEYKEYMYIWKKGN</sequence>
<name>A0A6C0B028_9ZZZZ</name>
<reference evidence="1" key="1">
    <citation type="journal article" date="2020" name="Nature">
        <title>Giant virus diversity and host interactions through global metagenomics.</title>
        <authorList>
            <person name="Schulz F."/>
            <person name="Roux S."/>
            <person name="Paez-Espino D."/>
            <person name="Jungbluth S."/>
            <person name="Walsh D.A."/>
            <person name="Denef V.J."/>
            <person name="McMahon K.D."/>
            <person name="Konstantinidis K.T."/>
            <person name="Eloe-Fadrosh E.A."/>
            <person name="Kyrpides N.C."/>
            <person name="Woyke T."/>
        </authorList>
    </citation>
    <scope>NUCLEOTIDE SEQUENCE</scope>
    <source>
        <strain evidence="1">GVMAG-M-3300009182-78</strain>
    </source>
</reference>
<dbReference type="AlphaFoldDB" id="A0A6C0B028"/>
<dbReference type="EMBL" id="MN739043">
    <property type="protein sequence ID" value="QHS85410.1"/>
    <property type="molecule type" value="Genomic_DNA"/>
</dbReference>
<dbReference type="SUPFAM" id="SSF53335">
    <property type="entry name" value="S-adenosyl-L-methionine-dependent methyltransferases"/>
    <property type="match status" value="1"/>
</dbReference>
<dbReference type="Gene3D" id="3.40.50.150">
    <property type="entry name" value="Vaccinia Virus protein VP39"/>
    <property type="match status" value="2"/>
</dbReference>
<dbReference type="InterPro" id="IPR029063">
    <property type="entry name" value="SAM-dependent_MTases_sf"/>
</dbReference>